<comment type="caution">
    <text evidence="5">The sequence shown here is derived from an EMBL/GenBank/DDBJ whole genome shotgun (WGS) entry which is preliminary data.</text>
</comment>
<dbReference type="EMBL" id="CM029043">
    <property type="protein sequence ID" value="KAG2609434.1"/>
    <property type="molecule type" value="Genomic_DNA"/>
</dbReference>
<evidence type="ECO:0000256" key="2">
    <source>
        <dbReference type="ARBA" id="ARBA00022679"/>
    </source>
</evidence>
<evidence type="ECO:0000313" key="6">
    <source>
        <dbReference type="Proteomes" id="UP000823388"/>
    </source>
</evidence>
<gene>
    <name evidence="5" type="ORF">PVAP13_4KG393833</name>
</gene>
<comment type="similarity">
    <text evidence="1">Belongs to the plant acyltransferase family.</text>
</comment>
<evidence type="ECO:0000256" key="3">
    <source>
        <dbReference type="ARBA" id="ARBA00023315"/>
    </source>
</evidence>
<evidence type="ECO:0000256" key="4">
    <source>
        <dbReference type="SAM" id="MobiDB-lite"/>
    </source>
</evidence>
<feature type="region of interest" description="Disordered" evidence="4">
    <location>
        <begin position="1"/>
        <end position="32"/>
    </location>
</feature>
<reference evidence="5" key="1">
    <citation type="submission" date="2020-05" db="EMBL/GenBank/DDBJ databases">
        <title>WGS assembly of Panicum virgatum.</title>
        <authorList>
            <person name="Lovell J.T."/>
            <person name="Jenkins J."/>
            <person name="Shu S."/>
            <person name="Juenger T.E."/>
            <person name="Schmutz J."/>
        </authorList>
    </citation>
    <scope>NUCLEOTIDE SEQUENCE</scope>
    <source>
        <strain evidence="5">AP13</strain>
    </source>
</reference>
<dbReference type="PANTHER" id="PTHR31642:SF28">
    <property type="entry name" value="OS06G0150600 PROTEIN"/>
    <property type="match status" value="1"/>
</dbReference>
<dbReference type="InterPro" id="IPR023213">
    <property type="entry name" value="CAT-like_dom_sf"/>
</dbReference>
<dbReference type="Proteomes" id="UP000823388">
    <property type="component" value="Chromosome 4K"/>
</dbReference>
<evidence type="ECO:0000313" key="5">
    <source>
        <dbReference type="EMBL" id="KAG2609434.1"/>
    </source>
</evidence>
<accession>A0A8T0TKI0</accession>
<keyword evidence="6" id="KW-1185">Reference proteome</keyword>
<sequence>MTSPKRSVGSSRIRPVASGHATNQVSRQRHSLPIPILDPRRNTLNEMAARRFHLDIAARTLVRASRPPPGFPAVLAVSNLDLVLGHFPIFLVSVYPAPAAGLDAVLAAVRGAFPAYLSRFFPFAGRVVRDPETKVPEVQCNNAGAELVVADAAVPLAAVDFSEVDRSLGLIQIPFDASLAMSLQLVRFACGGFALTIGTTHLLADGRAFTVLLSALAEMVRDGGLSREPLFDRSLFKPRSPPSYSTSLDAEFARFTPETMINPLLAAAMRRRLYRVEAADLAALQAAASPPGGGRRASRFVALCAHVWKLLARAVGDADPSCRMAWIVDGRKLVEPSDGALDRYIGNVVTYTSREAGVAELLRAPLPDVAAAVRAAISGVMAAARFQELADWMEERKAAFRDGGKWTEAVNLGFGSPALVISGLLPFPIDGDLGFGKPRLVVPWLRHGRLGSASVTVVPDPSGDGSWFVGGTRVWPRLMEVIESDPLLKPAANLGLATPAGSRL</sequence>
<protein>
    <submittedName>
        <fullName evidence="5">Uncharacterized protein</fullName>
    </submittedName>
</protein>
<keyword evidence="2" id="KW-0808">Transferase</keyword>
<keyword evidence="3" id="KW-0012">Acyltransferase</keyword>
<feature type="compositionally biased region" description="Polar residues" evidence="4">
    <location>
        <begin position="1"/>
        <end position="10"/>
    </location>
</feature>
<dbReference type="Gene3D" id="3.30.559.10">
    <property type="entry name" value="Chloramphenicol acetyltransferase-like domain"/>
    <property type="match status" value="2"/>
</dbReference>
<dbReference type="PANTHER" id="PTHR31642">
    <property type="entry name" value="TRICHOTHECENE 3-O-ACETYLTRANSFERASE"/>
    <property type="match status" value="1"/>
</dbReference>
<dbReference type="Pfam" id="PF02458">
    <property type="entry name" value="Transferase"/>
    <property type="match status" value="1"/>
</dbReference>
<dbReference type="AlphaFoldDB" id="A0A8T0TKI0"/>
<evidence type="ECO:0000256" key="1">
    <source>
        <dbReference type="ARBA" id="ARBA00009861"/>
    </source>
</evidence>
<organism evidence="5 6">
    <name type="scientific">Panicum virgatum</name>
    <name type="common">Blackwell switchgrass</name>
    <dbReference type="NCBI Taxonomy" id="38727"/>
    <lineage>
        <taxon>Eukaryota</taxon>
        <taxon>Viridiplantae</taxon>
        <taxon>Streptophyta</taxon>
        <taxon>Embryophyta</taxon>
        <taxon>Tracheophyta</taxon>
        <taxon>Spermatophyta</taxon>
        <taxon>Magnoliopsida</taxon>
        <taxon>Liliopsida</taxon>
        <taxon>Poales</taxon>
        <taxon>Poaceae</taxon>
        <taxon>PACMAD clade</taxon>
        <taxon>Panicoideae</taxon>
        <taxon>Panicodae</taxon>
        <taxon>Paniceae</taxon>
        <taxon>Panicinae</taxon>
        <taxon>Panicum</taxon>
        <taxon>Panicum sect. Hiantes</taxon>
    </lineage>
</organism>
<name>A0A8T0TKI0_PANVG</name>
<dbReference type="GO" id="GO:0016747">
    <property type="term" value="F:acyltransferase activity, transferring groups other than amino-acyl groups"/>
    <property type="evidence" value="ECO:0007669"/>
    <property type="project" value="TreeGrafter"/>
</dbReference>
<proteinExistence type="inferred from homology"/>
<dbReference type="InterPro" id="IPR050317">
    <property type="entry name" value="Plant_Fungal_Acyltransferase"/>
</dbReference>